<feature type="transmembrane region" description="Helical" evidence="10">
    <location>
        <begin position="524"/>
        <end position="546"/>
    </location>
</feature>
<keyword evidence="7 10" id="KW-0472">Membrane</keyword>
<dbReference type="FunFam" id="1.20.1250.20:FF:000213">
    <property type="entry name" value="Probable anion transporter 6, chloroplastic"/>
    <property type="match status" value="1"/>
</dbReference>
<evidence type="ECO:0000256" key="9">
    <source>
        <dbReference type="ARBA" id="ARBA00044504"/>
    </source>
</evidence>
<comment type="subcellular location">
    <subcellularLocation>
        <location evidence="1">Plastid</location>
        <location evidence="1">Chloroplast membrane</location>
        <topology evidence="1">Multi-pass membrane protein</topology>
    </subcellularLocation>
</comment>
<keyword evidence="2" id="KW-0150">Chloroplast</keyword>
<keyword evidence="4 10" id="KW-0812">Transmembrane</keyword>
<dbReference type="InterPro" id="IPR050382">
    <property type="entry name" value="MFS_Na/Anion_cotransporter"/>
</dbReference>
<dbReference type="EMBL" id="NQVE01000217">
    <property type="protein sequence ID" value="RAL37289.1"/>
    <property type="molecule type" value="Genomic_DNA"/>
</dbReference>
<feature type="domain" description="Major facilitator superfamily (MFS) profile" evidence="11">
    <location>
        <begin position="110"/>
        <end position="550"/>
    </location>
</feature>
<keyword evidence="13" id="KW-1185">Reference proteome</keyword>
<evidence type="ECO:0000256" key="8">
    <source>
        <dbReference type="ARBA" id="ARBA00024362"/>
    </source>
</evidence>
<dbReference type="CDD" id="cd17380">
    <property type="entry name" value="MFS_SLC17A9_like"/>
    <property type="match status" value="1"/>
</dbReference>
<dbReference type="InterPro" id="IPR011701">
    <property type="entry name" value="MFS"/>
</dbReference>
<name>A0A328CYZ9_9ASTE</name>
<keyword evidence="3" id="KW-0934">Plastid</keyword>
<feature type="transmembrane region" description="Helical" evidence="10">
    <location>
        <begin position="268"/>
        <end position="286"/>
    </location>
</feature>
<feature type="transmembrane region" description="Helical" evidence="10">
    <location>
        <begin position="237"/>
        <end position="256"/>
    </location>
</feature>
<dbReference type="Pfam" id="PF07690">
    <property type="entry name" value="MFS_1"/>
    <property type="match status" value="1"/>
</dbReference>
<dbReference type="Gene3D" id="1.20.1250.20">
    <property type="entry name" value="MFS general substrate transporter like domains"/>
    <property type="match status" value="2"/>
</dbReference>
<evidence type="ECO:0000313" key="12">
    <source>
        <dbReference type="EMBL" id="RAL37289.1"/>
    </source>
</evidence>
<comment type="similarity">
    <text evidence="9">Belongs to the major facilitator superfamily. Phosphate:H(+) symporter (TC 2.A.1.9) family.</text>
</comment>
<dbReference type="FunFam" id="1.20.1250.20:FF:000272">
    <property type="entry name" value="Probable anion transporter 6, chloroplastic"/>
    <property type="match status" value="1"/>
</dbReference>
<dbReference type="AlphaFoldDB" id="A0A328CYZ9"/>
<comment type="similarity">
    <text evidence="8">Belongs to the major facilitator superfamily. Sodium/anion cotransporter (TC 2.A.1.14) family.</text>
</comment>
<gene>
    <name evidence="12" type="ORF">DM860_004211</name>
</gene>
<dbReference type="PROSITE" id="PS50850">
    <property type="entry name" value="MFS"/>
    <property type="match status" value="1"/>
</dbReference>
<protein>
    <recommendedName>
        <fullName evidence="11">Major facilitator superfamily (MFS) profile domain-containing protein</fullName>
    </recommendedName>
</protein>
<evidence type="ECO:0000313" key="13">
    <source>
        <dbReference type="Proteomes" id="UP000249390"/>
    </source>
</evidence>
<evidence type="ECO:0000256" key="1">
    <source>
        <dbReference type="ARBA" id="ARBA00004508"/>
    </source>
</evidence>
<dbReference type="GO" id="GO:0005315">
    <property type="term" value="F:phosphate transmembrane transporter activity"/>
    <property type="evidence" value="ECO:0007669"/>
    <property type="project" value="UniProtKB-ARBA"/>
</dbReference>
<comment type="caution">
    <text evidence="12">The sequence shown here is derived from an EMBL/GenBank/DDBJ whole genome shotgun (WGS) entry which is preliminary data.</text>
</comment>
<evidence type="ECO:0000256" key="10">
    <source>
        <dbReference type="SAM" id="Phobius"/>
    </source>
</evidence>
<dbReference type="PANTHER" id="PTHR11662:SF243">
    <property type="entry name" value="ANION TRANSPORTER 6, CHLOROPLASTIC-RELATED"/>
    <property type="match status" value="1"/>
</dbReference>
<dbReference type="InterPro" id="IPR044777">
    <property type="entry name" value="SLC17A9-like"/>
</dbReference>
<feature type="transmembrane region" description="Helical" evidence="10">
    <location>
        <begin position="361"/>
        <end position="382"/>
    </location>
</feature>
<keyword evidence="6 10" id="KW-1133">Transmembrane helix</keyword>
<proteinExistence type="inferred from homology"/>
<dbReference type="InterPro" id="IPR036259">
    <property type="entry name" value="MFS_trans_sf"/>
</dbReference>
<accession>A0A328CYZ9</accession>
<feature type="transmembrane region" description="Helical" evidence="10">
    <location>
        <begin position="494"/>
        <end position="518"/>
    </location>
</feature>
<reference evidence="12 13" key="1">
    <citation type="submission" date="2018-06" db="EMBL/GenBank/DDBJ databases">
        <title>The Genome of Cuscuta australis (Dodder) Provides Insight into the Evolution of Plant Parasitism.</title>
        <authorList>
            <person name="Liu H."/>
        </authorList>
    </citation>
    <scope>NUCLEOTIDE SEQUENCE [LARGE SCALE GENOMIC DNA]</scope>
    <source>
        <strain evidence="13">cv. Yunnan</strain>
        <tissue evidence="12">Vines</tissue>
    </source>
</reference>
<evidence type="ECO:0000259" key="11">
    <source>
        <dbReference type="PROSITE" id="PS50850"/>
    </source>
</evidence>
<evidence type="ECO:0000256" key="5">
    <source>
        <dbReference type="ARBA" id="ARBA00022946"/>
    </source>
</evidence>
<evidence type="ECO:0000256" key="2">
    <source>
        <dbReference type="ARBA" id="ARBA00022528"/>
    </source>
</evidence>
<dbReference type="PANTHER" id="PTHR11662">
    <property type="entry name" value="SOLUTE CARRIER FAMILY 17"/>
    <property type="match status" value="1"/>
</dbReference>
<dbReference type="InterPro" id="IPR020846">
    <property type="entry name" value="MFS_dom"/>
</dbReference>
<organism evidence="12 13">
    <name type="scientific">Cuscuta australis</name>
    <dbReference type="NCBI Taxonomy" id="267555"/>
    <lineage>
        <taxon>Eukaryota</taxon>
        <taxon>Viridiplantae</taxon>
        <taxon>Streptophyta</taxon>
        <taxon>Embryophyta</taxon>
        <taxon>Tracheophyta</taxon>
        <taxon>Spermatophyta</taxon>
        <taxon>Magnoliopsida</taxon>
        <taxon>eudicotyledons</taxon>
        <taxon>Gunneridae</taxon>
        <taxon>Pentapetalae</taxon>
        <taxon>asterids</taxon>
        <taxon>lamiids</taxon>
        <taxon>Solanales</taxon>
        <taxon>Convolvulaceae</taxon>
        <taxon>Cuscuteae</taxon>
        <taxon>Cuscuta</taxon>
        <taxon>Cuscuta subgen. Grammica</taxon>
        <taxon>Cuscuta sect. Cleistogrammica</taxon>
    </lineage>
</organism>
<sequence>MARLPLRTEHHFCYLSQYTTRKPKIFKPVSVLPIKHGLRFGVYCIRGKGKENGLETEIILDGIEQNGGSGKKRGLVKTSTGGVEAESGEKEVTFSWDWPPWKNLPQRYMVIGTTAIAFVICNMDKVNLSIAIIPMSHQFGWNSSVAGLVQSSFFWGYALSQLPGGWLSKTFGGRKILEVGVLTWSLATALVPTLSEFMPALIFSRIMVGVGEGLSPSAATDMIARHVSIPFAERSRAVSFVFGGLNFGSVTGLLLAPPLIQNFGWESVFYIFGLLGIAWFLGFQMVEKEQASSFQMPLSCKAWMRSNFIGRKSNTMFYRSSVHIAREIKESFILRVGGFSEGILEIFHDVPWKAFFQSKAVWAMIYAHFCGSWGHYTCLSWLPTYFSEELNLKLTEAAGVSVFPPLAAIFVSTIAAQLADNLISKGVETTVVRKICQTIAFLSPATSMIISSVDLGLPHWEIVAFLTGGLALSSFALSGLYCTHQDISPEYASILLGITNTFGAVPGIVGVVLTGCLLDSTHSWTVSLFAPSIFFYLTGTVVWLAFGSSQPQTFIKED</sequence>
<evidence type="ECO:0000256" key="6">
    <source>
        <dbReference type="ARBA" id="ARBA00022989"/>
    </source>
</evidence>
<keyword evidence="5" id="KW-0809">Transit peptide</keyword>
<evidence type="ECO:0000256" key="4">
    <source>
        <dbReference type="ARBA" id="ARBA00022692"/>
    </source>
</evidence>
<feature type="transmembrane region" description="Helical" evidence="10">
    <location>
        <begin position="462"/>
        <end position="482"/>
    </location>
</feature>
<evidence type="ECO:0000256" key="3">
    <source>
        <dbReference type="ARBA" id="ARBA00022640"/>
    </source>
</evidence>
<feature type="transmembrane region" description="Helical" evidence="10">
    <location>
        <begin position="402"/>
        <end position="419"/>
    </location>
</feature>
<evidence type="ECO:0000256" key="7">
    <source>
        <dbReference type="ARBA" id="ARBA00023136"/>
    </source>
</evidence>
<dbReference type="GO" id="GO:0031969">
    <property type="term" value="C:chloroplast membrane"/>
    <property type="evidence" value="ECO:0007669"/>
    <property type="project" value="UniProtKB-SubCell"/>
</dbReference>
<dbReference type="Proteomes" id="UP000249390">
    <property type="component" value="Unassembled WGS sequence"/>
</dbReference>
<dbReference type="SUPFAM" id="SSF103473">
    <property type="entry name" value="MFS general substrate transporter"/>
    <property type="match status" value="1"/>
</dbReference>